<dbReference type="AlphaFoldDB" id="A0A9N8KZY5"/>
<sequence>MLTKGTGDDVIRASLNRDVTRRVQGRAQRVYSSPRPARAPSSPGAVFTLKQRLVCAELFVLLTLYKAALLLAVGTCTSSSAATAVHASGGGGGGGGGGGAGGAGGAAGDNNKHVSRLALIERRTVNRDGELMRAIRHTAS</sequence>
<accession>A0A9N8KZY5</accession>
<evidence type="ECO:0000256" key="1">
    <source>
        <dbReference type="SAM" id="MobiDB-lite"/>
    </source>
</evidence>
<dbReference type="EMBL" id="LR824008">
    <property type="protein sequence ID" value="CAD0196607.1"/>
    <property type="molecule type" value="Genomic_DNA"/>
</dbReference>
<proteinExistence type="predicted"/>
<keyword evidence="3" id="KW-1185">Reference proteome</keyword>
<feature type="region of interest" description="Disordered" evidence="1">
    <location>
        <begin position="85"/>
        <end position="107"/>
    </location>
</feature>
<dbReference type="Proteomes" id="UP001154114">
    <property type="component" value="Chromosome 5"/>
</dbReference>
<evidence type="ECO:0000313" key="3">
    <source>
        <dbReference type="Proteomes" id="UP001154114"/>
    </source>
</evidence>
<feature type="compositionally biased region" description="Gly residues" evidence="1">
    <location>
        <begin position="88"/>
        <end position="107"/>
    </location>
</feature>
<reference evidence="2" key="1">
    <citation type="submission" date="2021-12" db="EMBL/GenBank/DDBJ databases">
        <authorList>
            <person name="King R."/>
        </authorList>
    </citation>
    <scope>NUCLEOTIDE SEQUENCE</scope>
</reference>
<protein>
    <submittedName>
        <fullName evidence="2">Uncharacterized protein</fullName>
    </submittedName>
</protein>
<organism evidence="2 3">
    <name type="scientific">Chrysodeixis includens</name>
    <name type="common">Soybean looper</name>
    <name type="synonym">Pseudoplusia includens</name>
    <dbReference type="NCBI Taxonomy" id="689277"/>
    <lineage>
        <taxon>Eukaryota</taxon>
        <taxon>Metazoa</taxon>
        <taxon>Ecdysozoa</taxon>
        <taxon>Arthropoda</taxon>
        <taxon>Hexapoda</taxon>
        <taxon>Insecta</taxon>
        <taxon>Pterygota</taxon>
        <taxon>Neoptera</taxon>
        <taxon>Endopterygota</taxon>
        <taxon>Lepidoptera</taxon>
        <taxon>Glossata</taxon>
        <taxon>Ditrysia</taxon>
        <taxon>Noctuoidea</taxon>
        <taxon>Noctuidae</taxon>
        <taxon>Plusiinae</taxon>
        <taxon>Chrysodeixis</taxon>
    </lineage>
</organism>
<evidence type="ECO:0000313" key="2">
    <source>
        <dbReference type="EMBL" id="CAD0196607.1"/>
    </source>
</evidence>
<name>A0A9N8KZY5_CHRIL</name>
<gene>
    <name evidence="2" type="ORF">CINC_LOCUS10897</name>
</gene>